<gene>
    <name evidence="3" type="ORF">SAMN04488571_103192</name>
</gene>
<feature type="domain" description="BIG2" evidence="2">
    <location>
        <begin position="953"/>
        <end position="1031"/>
    </location>
</feature>
<dbReference type="Gene3D" id="2.120.10.30">
    <property type="entry name" value="TolB, C-terminal domain"/>
    <property type="match status" value="1"/>
</dbReference>
<feature type="domain" description="BIG2" evidence="2">
    <location>
        <begin position="426"/>
        <end position="506"/>
    </location>
</feature>
<dbReference type="NCBIfam" id="TIGR04275">
    <property type="entry name" value="beta_prop_Msarc"/>
    <property type="match status" value="4"/>
</dbReference>
<evidence type="ECO:0000259" key="2">
    <source>
        <dbReference type="SMART" id="SM00635"/>
    </source>
</evidence>
<dbReference type="InterPro" id="IPR003343">
    <property type="entry name" value="Big_2"/>
</dbReference>
<feature type="domain" description="BIG2" evidence="2">
    <location>
        <begin position="605"/>
        <end position="685"/>
    </location>
</feature>
<dbReference type="Gene3D" id="2.60.40.1080">
    <property type="match status" value="9"/>
</dbReference>
<proteinExistence type="predicted"/>
<evidence type="ECO:0000256" key="1">
    <source>
        <dbReference type="SAM" id="MobiDB-lite"/>
    </source>
</evidence>
<reference evidence="3 4" key="1">
    <citation type="submission" date="2016-10" db="EMBL/GenBank/DDBJ databases">
        <authorList>
            <person name="Varghese N."/>
            <person name="Submissions S."/>
        </authorList>
    </citation>
    <scope>NUCLEOTIDE SEQUENCE [LARGE SCALE GENOMIC DNA]</scope>
    <source>
        <strain evidence="3 4">DSM 2373</strain>
    </source>
</reference>
<feature type="domain" description="BIG2" evidence="2">
    <location>
        <begin position="781"/>
        <end position="861"/>
    </location>
</feature>
<dbReference type="SUPFAM" id="SSF49373">
    <property type="entry name" value="Invasin/intimin cell-adhesion fragments"/>
    <property type="match status" value="9"/>
</dbReference>
<evidence type="ECO:0000313" key="4">
    <source>
        <dbReference type="Proteomes" id="UP000326500"/>
    </source>
</evidence>
<dbReference type="PANTHER" id="PTHR36842:SF1">
    <property type="entry name" value="PROTEIN TOLB"/>
    <property type="match status" value="1"/>
</dbReference>
<dbReference type="RefSeq" id="WP_224732758.1">
    <property type="nucleotide sequence ID" value="NZ_BCNX01000003.1"/>
</dbReference>
<feature type="domain" description="BIG2" evidence="2">
    <location>
        <begin position="1038"/>
        <end position="1118"/>
    </location>
</feature>
<feature type="compositionally biased region" description="Gly residues" evidence="1">
    <location>
        <begin position="1131"/>
        <end position="1142"/>
    </location>
</feature>
<dbReference type="SMART" id="SM00635">
    <property type="entry name" value="BID_2"/>
    <property type="match status" value="9"/>
</dbReference>
<evidence type="ECO:0000313" key="3">
    <source>
        <dbReference type="EMBL" id="SDK05959.1"/>
    </source>
</evidence>
<organism evidence="3 4">
    <name type="scientific">Methanoculleus thermophilus</name>
    <dbReference type="NCBI Taxonomy" id="2200"/>
    <lineage>
        <taxon>Archaea</taxon>
        <taxon>Methanobacteriati</taxon>
        <taxon>Methanobacteriota</taxon>
        <taxon>Stenosarchaea group</taxon>
        <taxon>Methanomicrobia</taxon>
        <taxon>Methanomicrobiales</taxon>
        <taxon>Methanomicrobiaceae</taxon>
        <taxon>Methanoculleus</taxon>
    </lineage>
</organism>
<dbReference type="InterPro" id="IPR027618">
    <property type="entry name" value="Beta_prop_Msarc"/>
</dbReference>
<dbReference type="InterPro" id="IPR008964">
    <property type="entry name" value="Invasin/intimin_cell_adhesion"/>
</dbReference>
<dbReference type="PANTHER" id="PTHR36842">
    <property type="entry name" value="PROTEIN TOLB HOMOLOG"/>
    <property type="match status" value="1"/>
</dbReference>
<dbReference type="InterPro" id="IPR011042">
    <property type="entry name" value="6-blade_b-propeller_TolB-like"/>
</dbReference>
<feature type="domain" description="BIG2" evidence="2">
    <location>
        <begin position="336"/>
        <end position="416"/>
    </location>
</feature>
<feature type="domain" description="BIG2" evidence="2">
    <location>
        <begin position="516"/>
        <end position="596"/>
    </location>
</feature>
<feature type="domain" description="BIG2" evidence="2">
    <location>
        <begin position="692"/>
        <end position="772"/>
    </location>
</feature>
<dbReference type="NCBIfam" id="TIGR04213">
    <property type="entry name" value="PGF_pre_PGF"/>
    <property type="match status" value="1"/>
</dbReference>
<sequence length="1362" mass="143640">MAIEAAPGEHIYRGFDRAQDRPDIDGDRIVWQDDRNGNNDIYLGTVGDFRRSLGSYTGERITTDPASQAMPSISGNYIVWQDSRNGNSDIYLYDISTREERPLTNDSGYQWLPIVRGNYAAWYDNSTGKTNIVLYDIGAGAVKAVIEANAKTTIPFSTVGTEFRPALSERYLAWVNESDSGERLWYYDIEAGSVVGRVSTTATSPLYQSWPSLSGSLIAWEDYRHGTTNPEIYMADLDNPAATERRITTAPGYQVSPTISERLIAWEDMRDGPRAIYMYDLSSDGEEMIAFEPAGPDDEQLYPVASGNTIVWQRGQSPNSNLYMFVYEPKAPTEPVLTTINVTPKTITLNVNDTITFNATALDQNGQPMTVSEINWTSSNETVGTIDTSGVFTALAVGTTEITATSGNVSGTANVTVSEDAPTEPVATSITISPSTVTLAINETERFNATVLDQRGREMTNVTVTWTSSNTTVGSIDADGIFTALAVGTTEITASVDNVSGTASVTVSEDIPAEPVPTSITISPPTATLAINETERFNATVLDQRGREMINVTVTWTSSNTTVGSIDADGIFTALAAGTTNVTASAGNISAEATVTVNDSEVEPIATEIRITPPRATLAVNDTQRFMATIFDQDGQPMSVSEINWTSSNETVGSIDTNGIFTALAAGTTNVTASAGNISAEATITVNADEPVLARLVIQPSAVTLNVGDDLLFEVSGFDRSGNVVSDVAVTWASSDETVGTIDEFGTFIALAVGTTNVTVTADNVSGTATVTVNDGEEEPIATTLAITPAAITLNVNDTAVFAANALDQNGRPITVGSINWTSSDETVGTIDAGGIFTARAAGRTTITASGQNITGTVDVRVTNESSGVVVTPSEITVYAGDTRRFTAIPYDSEGSVVSGEVTWSSDDPSVGEIGSDGVFSALREGTTTITASVEGLNETGAATVTVLPAPMALTQITVSPSGFTIAANNTLALTVRDESGSVIPAGNLTWESSDDAVGTVNESGTFTALKEGTVTLTASTGGASGSIQVTVEPSFSIPTRIELEPPTATVKPGDIQEFTAKVFDQHENEIDWVRIDWASSDMDKGSIDRAGLFAAFAEGTVDVIASAGSAIEMATVTITTSAGPEPTPTPGGGGGGGGGDSGDSRPTFYAGVRENLRAGETFTFMNIPISSVSSVAVTAAETIPRMMVTVKETSQPSAARPPAGDVYEYFEINLNWVNPQRISNATVVFTVPGAWLDEHDATAEDVRLMRYVDNTWQSLETTVIGNEGRNYHFRAIIPGFSTFAITAASASVTPIGETNATVGGETNATAGEELDVTPTEIVTEGATTEPTTVSVEAQVTPLIYAPLLAPLAFLLWARRRH</sequence>
<keyword evidence="4" id="KW-1185">Reference proteome</keyword>
<feature type="region of interest" description="Disordered" evidence="1">
    <location>
        <begin position="1120"/>
        <end position="1147"/>
    </location>
</feature>
<dbReference type="SUPFAM" id="SSF82171">
    <property type="entry name" value="DPP6 N-terminal domain-like"/>
    <property type="match status" value="1"/>
</dbReference>
<dbReference type="EMBL" id="FNFT01000003">
    <property type="protein sequence ID" value="SDK05959.1"/>
    <property type="molecule type" value="Genomic_DNA"/>
</dbReference>
<feature type="domain" description="BIG2" evidence="2">
    <location>
        <begin position="865"/>
        <end position="944"/>
    </location>
</feature>
<accession>A0A1G8YSW8</accession>
<name>A0A1G8YSW8_9EURY</name>
<protein>
    <submittedName>
        <fullName evidence="3">PGF-pre-PGF domain-containing protein</fullName>
    </submittedName>
</protein>
<dbReference type="InterPro" id="IPR026453">
    <property type="entry name" value="PGF_pre_PGF"/>
</dbReference>
<dbReference type="Proteomes" id="UP000326500">
    <property type="component" value="Unassembled WGS sequence"/>
</dbReference>
<dbReference type="Pfam" id="PF02368">
    <property type="entry name" value="Big_2"/>
    <property type="match status" value="9"/>
</dbReference>